<comment type="caution">
    <text evidence="6">The sequence shown here is derived from an EMBL/GenBank/DDBJ whole genome shotgun (WGS) entry which is preliminary data.</text>
</comment>
<feature type="domain" description="PIN" evidence="5">
    <location>
        <begin position="11"/>
        <end position="121"/>
    </location>
</feature>
<sequence length="131" mass="14476">MTPATDADRLLLDTHVLLWWLADSTELSDDVKERIDTELEVYVSAATVWEVSIKAEAGKLTVPRAFPDVVRDSGVAELPIRYQHASRAGRLPLLHRDPFDRMLIAQAQTENLTLVTRDAAIQASGVAVLKA</sequence>
<accession>A0A561BVN2</accession>
<protein>
    <submittedName>
        <fullName evidence="6">PIN domain nuclease of toxin-antitoxin system</fullName>
    </submittedName>
</protein>
<evidence type="ECO:0000256" key="4">
    <source>
        <dbReference type="ARBA" id="ARBA00022842"/>
    </source>
</evidence>
<dbReference type="InterPro" id="IPR052919">
    <property type="entry name" value="TA_system_RNase"/>
</dbReference>
<evidence type="ECO:0000259" key="5">
    <source>
        <dbReference type="Pfam" id="PF01850"/>
    </source>
</evidence>
<dbReference type="GO" id="GO:0046872">
    <property type="term" value="F:metal ion binding"/>
    <property type="evidence" value="ECO:0007669"/>
    <property type="project" value="UniProtKB-KW"/>
</dbReference>
<evidence type="ECO:0000256" key="2">
    <source>
        <dbReference type="ARBA" id="ARBA00022723"/>
    </source>
</evidence>
<name>A0A561BVN2_9ACTN</name>
<keyword evidence="1" id="KW-0540">Nuclease</keyword>
<dbReference type="AlphaFoldDB" id="A0A561BVN2"/>
<dbReference type="OrthoDB" id="9798990at2"/>
<dbReference type="SUPFAM" id="SSF88723">
    <property type="entry name" value="PIN domain-like"/>
    <property type="match status" value="1"/>
</dbReference>
<organism evidence="6 7">
    <name type="scientific">Kribbella amoyensis</name>
    <dbReference type="NCBI Taxonomy" id="996641"/>
    <lineage>
        <taxon>Bacteria</taxon>
        <taxon>Bacillati</taxon>
        <taxon>Actinomycetota</taxon>
        <taxon>Actinomycetes</taxon>
        <taxon>Propionibacteriales</taxon>
        <taxon>Kribbellaceae</taxon>
        <taxon>Kribbella</taxon>
    </lineage>
</organism>
<dbReference type="GO" id="GO:0016787">
    <property type="term" value="F:hydrolase activity"/>
    <property type="evidence" value="ECO:0007669"/>
    <property type="project" value="UniProtKB-KW"/>
</dbReference>
<dbReference type="Proteomes" id="UP000318380">
    <property type="component" value="Unassembled WGS sequence"/>
</dbReference>
<dbReference type="Gene3D" id="3.40.50.1010">
    <property type="entry name" value="5'-nuclease"/>
    <property type="match status" value="1"/>
</dbReference>
<dbReference type="InterPro" id="IPR029060">
    <property type="entry name" value="PIN-like_dom_sf"/>
</dbReference>
<evidence type="ECO:0000256" key="3">
    <source>
        <dbReference type="ARBA" id="ARBA00022801"/>
    </source>
</evidence>
<dbReference type="InterPro" id="IPR002716">
    <property type="entry name" value="PIN_dom"/>
</dbReference>
<gene>
    <name evidence="6" type="ORF">FB561_4057</name>
</gene>
<dbReference type="PANTHER" id="PTHR36173:SF2">
    <property type="entry name" value="RIBONUCLEASE VAPC16"/>
    <property type="match status" value="1"/>
</dbReference>
<dbReference type="RefSeq" id="WP_145808835.1">
    <property type="nucleotide sequence ID" value="NZ_VIVK01000001.1"/>
</dbReference>
<proteinExistence type="predicted"/>
<evidence type="ECO:0000313" key="7">
    <source>
        <dbReference type="Proteomes" id="UP000318380"/>
    </source>
</evidence>
<dbReference type="CDD" id="cd09872">
    <property type="entry name" value="PIN_Sll0205-like"/>
    <property type="match status" value="1"/>
</dbReference>
<dbReference type="GO" id="GO:0004518">
    <property type="term" value="F:nuclease activity"/>
    <property type="evidence" value="ECO:0007669"/>
    <property type="project" value="UniProtKB-KW"/>
</dbReference>
<dbReference type="Pfam" id="PF01850">
    <property type="entry name" value="PIN"/>
    <property type="match status" value="1"/>
</dbReference>
<keyword evidence="2" id="KW-0479">Metal-binding</keyword>
<reference evidence="6 7" key="1">
    <citation type="submission" date="2019-06" db="EMBL/GenBank/DDBJ databases">
        <title>Sequencing the genomes of 1000 actinobacteria strains.</title>
        <authorList>
            <person name="Klenk H.-P."/>
        </authorList>
    </citation>
    <scope>NUCLEOTIDE SEQUENCE [LARGE SCALE GENOMIC DNA]</scope>
    <source>
        <strain evidence="6 7">DSM 24683</strain>
    </source>
</reference>
<evidence type="ECO:0000256" key="1">
    <source>
        <dbReference type="ARBA" id="ARBA00022722"/>
    </source>
</evidence>
<evidence type="ECO:0000313" key="6">
    <source>
        <dbReference type="EMBL" id="TWD82911.1"/>
    </source>
</evidence>
<keyword evidence="3" id="KW-0378">Hydrolase</keyword>
<dbReference type="EMBL" id="VIVK01000001">
    <property type="protein sequence ID" value="TWD82911.1"/>
    <property type="molecule type" value="Genomic_DNA"/>
</dbReference>
<dbReference type="PANTHER" id="PTHR36173">
    <property type="entry name" value="RIBONUCLEASE VAPC16-RELATED"/>
    <property type="match status" value="1"/>
</dbReference>
<dbReference type="InterPro" id="IPR041705">
    <property type="entry name" value="PIN_Sll0205"/>
</dbReference>
<keyword evidence="7" id="KW-1185">Reference proteome</keyword>
<keyword evidence="4" id="KW-0460">Magnesium</keyword>